<evidence type="ECO:0000313" key="2">
    <source>
        <dbReference type="EMBL" id="GGM11184.1"/>
    </source>
</evidence>
<dbReference type="Proteomes" id="UP000655208">
    <property type="component" value="Unassembled WGS sequence"/>
</dbReference>
<name>A0A917T6V9_9ACTN</name>
<feature type="compositionally biased region" description="Basic and acidic residues" evidence="1">
    <location>
        <begin position="24"/>
        <end position="33"/>
    </location>
</feature>
<evidence type="ECO:0000313" key="3">
    <source>
        <dbReference type="Proteomes" id="UP000655208"/>
    </source>
</evidence>
<gene>
    <name evidence="2" type="ORF">GCM10011594_33930</name>
</gene>
<evidence type="ECO:0000256" key="1">
    <source>
        <dbReference type="SAM" id="MobiDB-lite"/>
    </source>
</evidence>
<reference evidence="2" key="2">
    <citation type="submission" date="2020-09" db="EMBL/GenBank/DDBJ databases">
        <authorList>
            <person name="Sun Q."/>
            <person name="Zhou Y."/>
        </authorList>
    </citation>
    <scope>NUCLEOTIDE SEQUENCE</scope>
    <source>
        <strain evidence="2">CGMCC 4.7308</strain>
    </source>
</reference>
<sequence>MPRRPAGAVRRDRPAAREAAPFGGREERQDTREGSFLVRAVSGAAAVKTYRCPGCQQEVRAGVPHVVVWPADGDVTERRHWHGSCWHRRSTRGGPGRLPWPI</sequence>
<accession>A0A917T6V9</accession>
<reference evidence="2" key="1">
    <citation type="journal article" date="2014" name="Int. J. Syst. Evol. Microbiol.">
        <title>Complete genome sequence of Corynebacterium casei LMG S-19264T (=DSM 44701T), isolated from a smear-ripened cheese.</title>
        <authorList>
            <consortium name="US DOE Joint Genome Institute (JGI-PGF)"/>
            <person name="Walter F."/>
            <person name="Albersmeier A."/>
            <person name="Kalinowski J."/>
            <person name="Ruckert C."/>
        </authorList>
    </citation>
    <scope>NUCLEOTIDE SEQUENCE</scope>
    <source>
        <strain evidence="2">CGMCC 4.7308</strain>
    </source>
</reference>
<organism evidence="2 3">
    <name type="scientific">Nakamurella endophytica</name>
    <dbReference type="NCBI Taxonomy" id="1748367"/>
    <lineage>
        <taxon>Bacteria</taxon>
        <taxon>Bacillati</taxon>
        <taxon>Actinomycetota</taxon>
        <taxon>Actinomycetes</taxon>
        <taxon>Nakamurellales</taxon>
        <taxon>Nakamurellaceae</taxon>
        <taxon>Nakamurella</taxon>
    </lineage>
</organism>
<dbReference type="AlphaFoldDB" id="A0A917T6V9"/>
<protein>
    <recommendedName>
        <fullName evidence="4">ATP/GTP-binding protein</fullName>
    </recommendedName>
</protein>
<comment type="caution">
    <text evidence="2">The sequence shown here is derived from an EMBL/GenBank/DDBJ whole genome shotgun (WGS) entry which is preliminary data.</text>
</comment>
<evidence type="ECO:0008006" key="4">
    <source>
        <dbReference type="Google" id="ProtNLM"/>
    </source>
</evidence>
<feature type="region of interest" description="Disordered" evidence="1">
    <location>
        <begin position="1"/>
        <end position="33"/>
    </location>
</feature>
<proteinExistence type="predicted"/>
<keyword evidence="3" id="KW-1185">Reference proteome</keyword>
<dbReference type="EMBL" id="BMNA01000008">
    <property type="protein sequence ID" value="GGM11184.1"/>
    <property type="molecule type" value="Genomic_DNA"/>
</dbReference>
<dbReference type="RefSeq" id="WP_188943550.1">
    <property type="nucleotide sequence ID" value="NZ_BMNA01000008.1"/>
</dbReference>